<dbReference type="OrthoDB" id="360945at2"/>
<keyword evidence="2" id="KW-1133">Transmembrane helix</keyword>
<keyword evidence="2" id="KW-0472">Membrane</keyword>
<keyword evidence="5" id="KW-1185">Reference proteome</keyword>
<dbReference type="EMBL" id="FORI01000005">
    <property type="protein sequence ID" value="SFI75830.1"/>
    <property type="molecule type" value="Genomic_DNA"/>
</dbReference>
<dbReference type="SUPFAM" id="SSF110997">
    <property type="entry name" value="Sporulation related repeat"/>
    <property type="match status" value="1"/>
</dbReference>
<sequence length="282" mass="30983">MEQKKTLWIIAAVGVFLLVVLGVPAILHYPSRNTVPAYASISPVEKKTPQSGWTKPSADITAPVELPQDVAATKVNELVVLADNATVYSQNTEVPANNATTIDLNALKNELVTDSQLQAQPQPQNINITVNIPETKANEVKVEPKAETKYVAKAEPVENNVKVVQKAETKAAKTTKTVAQANANTQKTATPAPKAEPKKTQYWVQVAAYSNKKGAEGARSILDENKIPSDIFTYRDNKDKLYYRVRVGPYTTKSEAEYWRTRIIKINDIDNAGDSYITSTTI</sequence>
<name>A0A1I3KTX4_9SPIR</name>
<dbReference type="RefSeq" id="WP_074931482.1">
    <property type="nucleotide sequence ID" value="NZ_FORI01000005.1"/>
</dbReference>
<feature type="transmembrane region" description="Helical" evidence="2">
    <location>
        <begin position="7"/>
        <end position="27"/>
    </location>
</feature>
<evidence type="ECO:0000313" key="5">
    <source>
        <dbReference type="Proteomes" id="UP000182737"/>
    </source>
</evidence>
<evidence type="ECO:0000256" key="1">
    <source>
        <dbReference type="SAM" id="MobiDB-lite"/>
    </source>
</evidence>
<dbReference type="GO" id="GO:0030428">
    <property type="term" value="C:cell septum"/>
    <property type="evidence" value="ECO:0007669"/>
    <property type="project" value="TreeGrafter"/>
</dbReference>
<evidence type="ECO:0000256" key="2">
    <source>
        <dbReference type="SAM" id="Phobius"/>
    </source>
</evidence>
<organism evidence="4 5">
    <name type="scientific">Treponema bryantii</name>
    <dbReference type="NCBI Taxonomy" id="163"/>
    <lineage>
        <taxon>Bacteria</taxon>
        <taxon>Pseudomonadati</taxon>
        <taxon>Spirochaetota</taxon>
        <taxon>Spirochaetia</taxon>
        <taxon>Spirochaetales</taxon>
        <taxon>Treponemataceae</taxon>
        <taxon>Treponema</taxon>
    </lineage>
</organism>
<protein>
    <submittedName>
        <fullName evidence="4">Cell division protein FtsN</fullName>
    </submittedName>
</protein>
<dbReference type="Proteomes" id="UP000182737">
    <property type="component" value="Unassembled WGS sequence"/>
</dbReference>
<dbReference type="Pfam" id="PF05036">
    <property type="entry name" value="SPOR"/>
    <property type="match status" value="1"/>
</dbReference>
<gene>
    <name evidence="4" type="ORF">SAMN04487775_105161</name>
</gene>
<accession>A0A1I3KTX4</accession>
<feature type="domain" description="SPOR" evidence="3">
    <location>
        <begin position="196"/>
        <end position="280"/>
    </location>
</feature>
<reference evidence="5" key="1">
    <citation type="submission" date="2016-10" db="EMBL/GenBank/DDBJ databases">
        <authorList>
            <person name="Varghese N."/>
            <person name="Submissions S."/>
        </authorList>
    </citation>
    <scope>NUCLEOTIDE SEQUENCE [LARGE SCALE GENOMIC DNA]</scope>
    <source>
        <strain evidence="5">XBD1002</strain>
    </source>
</reference>
<dbReference type="InterPro" id="IPR007730">
    <property type="entry name" value="SPOR-like_dom"/>
</dbReference>
<dbReference type="GO" id="GO:0032506">
    <property type="term" value="P:cytokinetic process"/>
    <property type="evidence" value="ECO:0007669"/>
    <property type="project" value="TreeGrafter"/>
</dbReference>
<evidence type="ECO:0000313" key="4">
    <source>
        <dbReference type="EMBL" id="SFI75830.1"/>
    </source>
</evidence>
<keyword evidence="2" id="KW-0812">Transmembrane</keyword>
<keyword evidence="4" id="KW-0132">Cell division</keyword>
<keyword evidence="4" id="KW-0131">Cell cycle</keyword>
<dbReference type="PANTHER" id="PTHR38687">
    <property type="entry name" value="CELL DIVISION PROTEIN DEDD-RELATED"/>
    <property type="match status" value="1"/>
</dbReference>
<dbReference type="PROSITE" id="PS51724">
    <property type="entry name" value="SPOR"/>
    <property type="match status" value="1"/>
</dbReference>
<dbReference type="PANTHER" id="PTHR38687:SF1">
    <property type="entry name" value="CELL DIVISION PROTEIN DEDD"/>
    <property type="match status" value="1"/>
</dbReference>
<feature type="compositionally biased region" description="Low complexity" evidence="1">
    <location>
        <begin position="175"/>
        <end position="193"/>
    </location>
</feature>
<proteinExistence type="predicted"/>
<evidence type="ECO:0000259" key="3">
    <source>
        <dbReference type="PROSITE" id="PS51724"/>
    </source>
</evidence>
<dbReference type="AlphaFoldDB" id="A0A1I3KTX4"/>
<dbReference type="Gene3D" id="3.30.70.1070">
    <property type="entry name" value="Sporulation related repeat"/>
    <property type="match status" value="1"/>
</dbReference>
<dbReference type="InterPro" id="IPR036680">
    <property type="entry name" value="SPOR-like_sf"/>
</dbReference>
<dbReference type="InterPro" id="IPR052521">
    <property type="entry name" value="Cell_div_SPOR-domain"/>
</dbReference>
<dbReference type="GO" id="GO:0032153">
    <property type="term" value="C:cell division site"/>
    <property type="evidence" value="ECO:0007669"/>
    <property type="project" value="TreeGrafter"/>
</dbReference>
<feature type="region of interest" description="Disordered" evidence="1">
    <location>
        <begin position="175"/>
        <end position="197"/>
    </location>
</feature>
<dbReference type="GO" id="GO:0042834">
    <property type="term" value="F:peptidoglycan binding"/>
    <property type="evidence" value="ECO:0007669"/>
    <property type="project" value="InterPro"/>
</dbReference>